<organism evidence="1 2">
    <name type="scientific">Dichotomopilus funicola</name>
    <dbReference type="NCBI Taxonomy" id="1934379"/>
    <lineage>
        <taxon>Eukaryota</taxon>
        <taxon>Fungi</taxon>
        <taxon>Dikarya</taxon>
        <taxon>Ascomycota</taxon>
        <taxon>Pezizomycotina</taxon>
        <taxon>Sordariomycetes</taxon>
        <taxon>Sordariomycetidae</taxon>
        <taxon>Sordariales</taxon>
        <taxon>Chaetomiaceae</taxon>
        <taxon>Dichotomopilus</taxon>
    </lineage>
</organism>
<dbReference type="RefSeq" id="XP_062634891.1">
    <property type="nucleotide sequence ID" value="XM_062784434.1"/>
</dbReference>
<accession>A0AAN6UYQ5</accession>
<dbReference type="PANTHER" id="PTHR47256:SF3">
    <property type="entry name" value="ZN(II)2CYS6 TRANSCRIPTION FACTOR (EUROFUNG)"/>
    <property type="match status" value="1"/>
</dbReference>
<name>A0AAN6UYQ5_9PEZI</name>
<sequence length="568" mass="63816">MKQTSEELQRENGQLKHIFTSISKAPETEAFEALRRVGAQGDNPLLALEAVVDAGFLRQPITTIDGEVKRIDNEALAESRHKLPAKPWTSVAGDGLVSHLISDYLSRDEQDPFVHCLLLLDSELFLRDMKRGDLANSQFCSPFLVNTICGLRSLFSERVRHINAATGTDLTKRFAAEAKKHFETEADKRRVTTLQSLYYFFLFTCHLSTNRAGSLYRLAALDYIQNSDVEKVVLMKPRSSNPEDANKRRALFKTYWAIFNFECILCSTYLKAPAIKGLPLTPLPSYGPDTILNPVNALSLLPPPNSFPSVNEISHLQYRAMSYNMKPQMPVGEEPDLVPRRHLLYELSQLEGRLIPVPHDVYTEDSIVIQTKVYLDMVAYNVLRPLPSMTTIHVGDTITTARAHLLALATTDITLMHTYLTKRATPQYSPAIVIPLWSAVFTFIPFLDDISTHAAFTSGCALLHNFERNMHGIRTFRRGVLAVAWRIGMPLPQSALQYLEGLEDEVRTGQVELREVPVDFVIALPREVLTRVLGKEGENAGGLDLGAVLGEWGEELLRTKPPFKEENF</sequence>
<proteinExistence type="predicted"/>
<dbReference type="GeneID" id="87821047"/>
<dbReference type="InterPro" id="IPR053187">
    <property type="entry name" value="Notoamide_regulator"/>
</dbReference>
<dbReference type="Proteomes" id="UP001302676">
    <property type="component" value="Unassembled WGS sequence"/>
</dbReference>
<dbReference type="PANTHER" id="PTHR47256">
    <property type="entry name" value="ZN(II)2CYS6 TRANSCRIPTION FACTOR (EUROFUNG)-RELATED"/>
    <property type="match status" value="1"/>
</dbReference>
<reference evidence="1" key="2">
    <citation type="submission" date="2023-05" db="EMBL/GenBank/DDBJ databases">
        <authorList>
            <consortium name="Lawrence Berkeley National Laboratory"/>
            <person name="Steindorff A."/>
            <person name="Hensen N."/>
            <person name="Bonometti L."/>
            <person name="Westerberg I."/>
            <person name="Brannstrom I.O."/>
            <person name="Guillou S."/>
            <person name="Cros-Aarteil S."/>
            <person name="Calhoun S."/>
            <person name="Haridas S."/>
            <person name="Kuo A."/>
            <person name="Mondo S."/>
            <person name="Pangilinan J."/>
            <person name="Riley R."/>
            <person name="Labutti K."/>
            <person name="Andreopoulos B."/>
            <person name="Lipzen A."/>
            <person name="Chen C."/>
            <person name="Yanf M."/>
            <person name="Daum C."/>
            <person name="Ng V."/>
            <person name="Clum A."/>
            <person name="Ohm R."/>
            <person name="Martin F."/>
            <person name="Silar P."/>
            <person name="Natvig D."/>
            <person name="Lalanne C."/>
            <person name="Gautier V."/>
            <person name="Ament-Velasquez S.L."/>
            <person name="Kruys A."/>
            <person name="Hutchinson M.I."/>
            <person name="Powell A.J."/>
            <person name="Barry K."/>
            <person name="Miller A.N."/>
            <person name="Grigoriev I.V."/>
            <person name="Debuchy R."/>
            <person name="Gladieux P."/>
            <person name="Thoren M.H."/>
            <person name="Johannesson H."/>
        </authorList>
    </citation>
    <scope>NUCLEOTIDE SEQUENCE</scope>
    <source>
        <strain evidence="1">CBS 141.50</strain>
    </source>
</reference>
<dbReference type="AlphaFoldDB" id="A0AAN6UYQ5"/>
<dbReference type="EMBL" id="MU853610">
    <property type="protein sequence ID" value="KAK4141520.1"/>
    <property type="molecule type" value="Genomic_DNA"/>
</dbReference>
<comment type="caution">
    <text evidence="1">The sequence shown here is derived from an EMBL/GenBank/DDBJ whole genome shotgun (WGS) entry which is preliminary data.</text>
</comment>
<evidence type="ECO:0008006" key="3">
    <source>
        <dbReference type="Google" id="ProtNLM"/>
    </source>
</evidence>
<evidence type="ECO:0000313" key="1">
    <source>
        <dbReference type="EMBL" id="KAK4141520.1"/>
    </source>
</evidence>
<gene>
    <name evidence="1" type="ORF">C8A04DRAFT_39028</name>
</gene>
<evidence type="ECO:0000313" key="2">
    <source>
        <dbReference type="Proteomes" id="UP001302676"/>
    </source>
</evidence>
<reference evidence="1" key="1">
    <citation type="journal article" date="2023" name="Mol. Phylogenet. Evol.">
        <title>Genome-scale phylogeny and comparative genomics of the fungal order Sordariales.</title>
        <authorList>
            <person name="Hensen N."/>
            <person name="Bonometti L."/>
            <person name="Westerberg I."/>
            <person name="Brannstrom I.O."/>
            <person name="Guillou S."/>
            <person name="Cros-Aarteil S."/>
            <person name="Calhoun S."/>
            <person name="Haridas S."/>
            <person name="Kuo A."/>
            <person name="Mondo S."/>
            <person name="Pangilinan J."/>
            <person name="Riley R."/>
            <person name="LaButti K."/>
            <person name="Andreopoulos B."/>
            <person name="Lipzen A."/>
            <person name="Chen C."/>
            <person name="Yan M."/>
            <person name="Daum C."/>
            <person name="Ng V."/>
            <person name="Clum A."/>
            <person name="Steindorff A."/>
            <person name="Ohm R.A."/>
            <person name="Martin F."/>
            <person name="Silar P."/>
            <person name="Natvig D.O."/>
            <person name="Lalanne C."/>
            <person name="Gautier V."/>
            <person name="Ament-Velasquez S.L."/>
            <person name="Kruys A."/>
            <person name="Hutchinson M.I."/>
            <person name="Powell A.J."/>
            <person name="Barry K."/>
            <person name="Miller A.N."/>
            <person name="Grigoriev I.V."/>
            <person name="Debuchy R."/>
            <person name="Gladieux P."/>
            <person name="Hiltunen Thoren M."/>
            <person name="Johannesson H."/>
        </authorList>
    </citation>
    <scope>NUCLEOTIDE SEQUENCE</scope>
    <source>
        <strain evidence="1">CBS 141.50</strain>
    </source>
</reference>
<dbReference type="CDD" id="cd12148">
    <property type="entry name" value="fungal_TF_MHR"/>
    <property type="match status" value="1"/>
</dbReference>
<protein>
    <recommendedName>
        <fullName evidence="3">Transcription factor domain-containing protein</fullName>
    </recommendedName>
</protein>
<keyword evidence="2" id="KW-1185">Reference proteome</keyword>